<organism evidence="1 2">
    <name type="scientific">Saltatorellus ferox</name>
    <dbReference type="NCBI Taxonomy" id="2528018"/>
    <lineage>
        <taxon>Bacteria</taxon>
        <taxon>Pseudomonadati</taxon>
        <taxon>Planctomycetota</taxon>
        <taxon>Planctomycetia</taxon>
        <taxon>Planctomycetia incertae sedis</taxon>
        <taxon>Saltatorellus</taxon>
    </lineage>
</organism>
<dbReference type="OrthoDB" id="484119at2"/>
<proteinExistence type="predicted"/>
<accession>A0A518ESD7</accession>
<sequence>MRPALGVLSFILTFLVVNRLVVARVPLPPEAGMRTKTEFLLDHLEDYDAIWIGSSATLYGLRPLEFNDELAKLGYPGFRIYNLGVGGMGSFETISVLRRVLAAGPKRLKWVFYEEPLFDALLWYPDIVNQRYIQWHDARNTLSAIRALEYAKEPPAYKAEEYESFLLAGGDGEWRRGAAAEHIELGLRRELAVGQGPRIYESLVHEDEAWPTFDAIAETDGWMDITRDPAPGAKKAHDEFLARPKQWDKRVANMIRLEKARPVPEGHYDLDSLRQLIADIRAAGAEPIMYVPPRGLPSTMMMSLADRGEIPTLFPFHITSEFPELLPRELHYDEGHFNPEGAALWSRVFAQRFARHLDSLKD</sequence>
<dbReference type="Proteomes" id="UP000320390">
    <property type="component" value="Chromosome"/>
</dbReference>
<name>A0A518ESD7_9BACT</name>
<evidence type="ECO:0000313" key="2">
    <source>
        <dbReference type="Proteomes" id="UP000320390"/>
    </source>
</evidence>
<evidence type="ECO:0000313" key="1">
    <source>
        <dbReference type="EMBL" id="QDV07004.1"/>
    </source>
</evidence>
<dbReference type="SUPFAM" id="SSF52266">
    <property type="entry name" value="SGNH hydrolase"/>
    <property type="match status" value="1"/>
</dbReference>
<reference evidence="1 2" key="1">
    <citation type="submission" date="2019-02" db="EMBL/GenBank/DDBJ databases">
        <title>Deep-cultivation of Planctomycetes and their phenomic and genomic characterization uncovers novel biology.</title>
        <authorList>
            <person name="Wiegand S."/>
            <person name="Jogler M."/>
            <person name="Boedeker C."/>
            <person name="Pinto D."/>
            <person name="Vollmers J."/>
            <person name="Rivas-Marin E."/>
            <person name="Kohn T."/>
            <person name="Peeters S.H."/>
            <person name="Heuer A."/>
            <person name="Rast P."/>
            <person name="Oberbeckmann S."/>
            <person name="Bunk B."/>
            <person name="Jeske O."/>
            <person name="Meyerdierks A."/>
            <person name="Storesund J.E."/>
            <person name="Kallscheuer N."/>
            <person name="Luecker S."/>
            <person name="Lage O.M."/>
            <person name="Pohl T."/>
            <person name="Merkel B.J."/>
            <person name="Hornburger P."/>
            <person name="Mueller R.-W."/>
            <person name="Bruemmer F."/>
            <person name="Labrenz M."/>
            <person name="Spormann A.M."/>
            <person name="Op den Camp H."/>
            <person name="Overmann J."/>
            <person name="Amann R."/>
            <person name="Jetten M.S.M."/>
            <person name="Mascher T."/>
            <person name="Medema M.H."/>
            <person name="Devos D.P."/>
            <person name="Kaster A.-K."/>
            <person name="Ovreas L."/>
            <person name="Rohde M."/>
            <person name="Galperin M.Y."/>
            <person name="Jogler C."/>
        </authorList>
    </citation>
    <scope>NUCLEOTIDE SEQUENCE [LARGE SCALE GENOMIC DNA]</scope>
    <source>
        <strain evidence="1 2">Poly30</strain>
    </source>
</reference>
<gene>
    <name evidence="1" type="ORF">Poly30_25230</name>
</gene>
<keyword evidence="2" id="KW-1185">Reference proteome</keyword>
<protein>
    <submittedName>
        <fullName evidence="1">Uncharacterized protein</fullName>
    </submittedName>
</protein>
<dbReference type="AlphaFoldDB" id="A0A518ESD7"/>
<dbReference type="EMBL" id="CP036434">
    <property type="protein sequence ID" value="QDV07004.1"/>
    <property type="molecule type" value="Genomic_DNA"/>
</dbReference>
<dbReference type="RefSeq" id="WP_145197693.1">
    <property type="nucleotide sequence ID" value="NZ_CP036434.1"/>
</dbReference>